<reference evidence="2 3" key="1">
    <citation type="journal article" date="2016" name="Mol. Biol. Evol.">
        <title>Genome-Wide Survey of Gut Fungi (Harpellales) Reveals the First Horizontally Transferred Ubiquitin Gene from a Mosquito Host.</title>
        <authorList>
            <person name="Wang Y."/>
            <person name="White M.M."/>
            <person name="Kvist S."/>
            <person name="Moncalvo J.M."/>
        </authorList>
    </citation>
    <scope>NUCLEOTIDE SEQUENCE [LARGE SCALE GENOMIC DNA]</scope>
    <source>
        <strain evidence="2 3">ALG-7-W6</strain>
    </source>
</reference>
<sequence>MMVSEEKIMQKYSYSPLKGVGLMGTFGLITSAIMIPLLYYTFGINDKGGYFDAVTGFYQIINTKTVFIICLILMVSMPIFNWFGIFVTNVVSASSRSTIDSCR</sequence>
<dbReference type="OrthoDB" id="29773at2759"/>
<dbReference type="Proteomes" id="UP000187455">
    <property type="component" value="Unassembled WGS sequence"/>
</dbReference>
<evidence type="ECO:0000313" key="3">
    <source>
        <dbReference type="Proteomes" id="UP000187455"/>
    </source>
</evidence>
<evidence type="ECO:0000256" key="1">
    <source>
        <dbReference type="SAM" id="Phobius"/>
    </source>
</evidence>
<dbReference type="PANTHER" id="PTHR13146:SF0">
    <property type="entry name" value="SOLUTE CARRIER FAMILY 35 MEMBER F6"/>
    <property type="match status" value="1"/>
</dbReference>
<keyword evidence="1" id="KW-0472">Membrane</keyword>
<keyword evidence="1" id="KW-0812">Transmembrane</keyword>
<gene>
    <name evidence="2" type="ORF">AYI68_g8097</name>
</gene>
<dbReference type="STRING" id="133383.A0A1R0GLW3"/>
<comment type="caution">
    <text evidence="2">The sequence shown here is derived from an EMBL/GenBank/DDBJ whole genome shotgun (WGS) entry which is preliminary data.</text>
</comment>
<feature type="transmembrane region" description="Helical" evidence="1">
    <location>
        <begin position="66"/>
        <end position="87"/>
    </location>
</feature>
<keyword evidence="1" id="KW-1133">Transmembrane helix</keyword>
<proteinExistence type="predicted"/>
<dbReference type="AlphaFoldDB" id="A0A1R0GLW3"/>
<name>A0A1R0GLW3_9FUNG</name>
<dbReference type="PANTHER" id="PTHR13146">
    <property type="match status" value="1"/>
</dbReference>
<dbReference type="EMBL" id="LSSL01007622">
    <property type="protein sequence ID" value="OLY77867.1"/>
    <property type="molecule type" value="Genomic_DNA"/>
</dbReference>
<organism evidence="2 3">
    <name type="scientific">Smittium mucronatum</name>
    <dbReference type="NCBI Taxonomy" id="133383"/>
    <lineage>
        <taxon>Eukaryota</taxon>
        <taxon>Fungi</taxon>
        <taxon>Fungi incertae sedis</taxon>
        <taxon>Zoopagomycota</taxon>
        <taxon>Kickxellomycotina</taxon>
        <taxon>Harpellomycetes</taxon>
        <taxon>Harpellales</taxon>
        <taxon>Legeriomycetaceae</taxon>
        <taxon>Smittium</taxon>
    </lineage>
</organism>
<dbReference type="GO" id="GO:0016020">
    <property type="term" value="C:membrane"/>
    <property type="evidence" value="ECO:0007669"/>
    <property type="project" value="TreeGrafter"/>
</dbReference>
<evidence type="ECO:0000313" key="2">
    <source>
        <dbReference type="EMBL" id="OLY77867.1"/>
    </source>
</evidence>
<accession>A0A1R0GLW3</accession>
<keyword evidence="3" id="KW-1185">Reference proteome</keyword>
<feature type="transmembrane region" description="Helical" evidence="1">
    <location>
        <begin position="20"/>
        <end position="42"/>
    </location>
</feature>
<protein>
    <submittedName>
        <fullName evidence="2">Solute carrier family 35 member F6</fullName>
    </submittedName>
</protein>